<protein>
    <recommendedName>
        <fullName evidence="2">histidine kinase</fullName>
        <ecNumber evidence="2">2.7.13.3</ecNumber>
    </recommendedName>
</protein>
<evidence type="ECO:0000256" key="6">
    <source>
        <dbReference type="ARBA" id="ARBA00023012"/>
    </source>
</evidence>
<feature type="transmembrane region" description="Helical" evidence="7">
    <location>
        <begin position="154"/>
        <end position="174"/>
    </location>
</feature>
<dbReference type="Pfam" id="PF02518">
    <property type="entry name" value="HATPase_c"/>
    <property type="match status" value="1"/>
</dbReference>
<dbReference type="Gene3D" id="3.30.565.10">
    <property type="entry name" value="Histidine kinase-like ATPase, C-terminal domain"/>
    <property type="match status" value="1"/>
</dbReference>
<keyword evidence="3" id="KW-0597">Phosphoprotein</keyword>
<dbReference type="SUPFAM" id="SSF47384">
    <property type="entry name" value="Homodimeric domain of signal transducing histidine kinase"/>
    <property type="match status" value="1"/>
</dbReference>
<evidence type="ECO:0000256" key="3">
    <source>
        <dbReference type="ARBA" id="ARBA00022553"/>
    </source>
</evidence>
<dbReference type="InterPro" id="IPR003661">
    <property type="entry name" value="HisK_dim/P_dom"/>
</dbReference>
<evidence type="ECO:0000313" key="10">
    <source>
        <dbReference type="Proteomes" id="UP001562178"/>
    </source>
</evidence>
<dbReference type="Gene3D" id="1.10.287.130">
    <property type="match status" value="1"/>
</dbReference>
<dbReference type="PANTHER" id="PTHR43711">
    <property type="entry name" value="TWO-COMPONENT HISTIDINE KINASE"/>
    <property type="match status" value="1"/>
</dbReference>
<keyword evidence="5" id="KW-0418">Kinase</keyword>
<dbReference type="RefSeq" id="WP_369458757.1">
    <property type="nucleotide sequence ID" value="NZ_JBGBDC010000001.1"/>
</dbReference>
<keyword evidence="9" id="KW-0067">ATP-binding</keyword>
<dbReference type="InterPro" id="IPR036890">
    <property type="entry name" value="HATPase_C_sf"/>
</dbReference>
<sequence length="552" mass="61620">MIVINHKLFFAVSAFVSSLVLVPLLFSVRPIGIKKIGIYALGFFIVTFALFLYANFFNDHSVFSLGNYFLTLGVAIQTIGIRKFYNQSSLWLLIVPCTLASEVLGFYFFRIDPHYPSRLKCFTFFLAIFVFIQFYTVVRYGSKSFTNRLLSASLGIEFLVYLIRFSTLFIPHLVPSSPVAFSIIQISYIFVFSAVVPLTAICLMINGAHLLQEKYISEEKKKSQQKTETIGFISHDLRAPLATISGYTAMLLKDANDEQRKSLLSIQRSIDYQLGLVDELQVFSKVELQPLHLKPIPTDLPRLLNEISEYALALCSQQRNSYHYEPFPGLPIAVQMDGNRLQQVLLNLLSNAAKFTHDGAVTLSVTSETASGYCRLYFAVSDTGPGIDLTQGVDIFGAFQQIQATSNSTGLGLFIAQRIVSEMGGTLSVESSPGHGCRFSFNLRVPVSSTGSYRPDARFCTPQPTYPFPAHAAETRPLSPTDIKDHLGNESLEELASYALHGRLTDIENWMERHAKEIAASQFATLLHELLDQFDFAGIHTLALVEQRRSGT</sequence>
<feature type="transmembrane region" description="Helical" evidence="7">
    <location>
        <begin position="6"/>
        <end position="26"/>
    </location>
</feature>
<dbReference type="InterPro" id="IPR004358">
    <property type="entry name" value="Sig_transdc_His_kin-like_C"/>
</dbReference>
<feature type="transmembrane region" description="Helical" evidence="7">
    <location>
        <begin position="122"/>
        <end position="142"/>
    </location>
</feature>
<keyword evidence="4" id="KW-0808">Transferase</keyword>
<accession>A0ABV4AYA4</accession>
<evidence type="ECO:0000256" key="1">
    <source>
        <dbReference type="ARBA" id="ARBA00000085"/>
    </source>
</evidence>
<dbReference type="PROSITE" id="PS50109">
    <property type="entry name" value="HIS_KIN"/>
    <property type="match status" value="1"/>
</dbReference>
<dbReference type="PRINTS" id="PR00344">
    <property type="entry name" value="BCTRLSENSOR"/>
</dbReference>
<dbReference type="CDD" id="cd00082">
    <property type="entry name" value="HisKA"/>
    <property type="match status" value="1"/>
</dbReference>
<feature type="transmembrane region" description="Helical" evidence="7">
    <location>
        <begin position="90"/>
        <end position="110"/>
    </location>
</feature>
<dbReference type="Proteomes" id="UP001562178">
    <property type="component" value="Unassembled WGS sequence"/>
</dbReference>
<dbReference type="EMBL" id="JBGBDC010000001">
    <property type="protein sequence ID" value="MEY2249585.1"/>
    <property type="molecule type" value="Genomic_DNA"/>
</dbReference>
<dbReference type="SMART" id="SM00387">
    <property type="entry name" value="HATPase_c"/>
    <property type="match status" value="1"/>
</dbReference>
<keyword evidence="7" id="KW-1133">Transmembrane helix</keyword>
<dbReference type="EC" id="2.7.13.3" evidence="2"/>
<proteinExistence type="predicted"/>
<evidence type="ECO:0000256" key="4">
    <source>
        <dbReference type="ARBA" id="ARBA00022679"/>
    </source>
</evidence>
<keyword evidence="9" id="KW-0547">Nucleotide-binding</keyword>
<keyword evidence="7" id="KW-0812">Transmembrane</keyword>
<evidence type="ECO:0000259" key="8">
    <source>
        <dbReference type="PROSITE" id="PS50109"/>
    </source>
</evidence>
<dbReference type="SMART" id="SM00388">
    <property type="entry name" value="HisKA"/>
    <property type="match status" value="1"/>
</dbReference>
<dbReference type="PANTHER" id="PTHR43711:SF1">
    <property type="entry name" value="HISTIDINE KINASE 1"/>
    <property type="match status" value="1"/>
</dbReference>
<dbReference type="InterPro" id="IPR036097">
    <property type="entry name" value="HisK_dim/P_sf"/>
</dbReference>
<keyword evidence="7" id="KW-0472">Membrane</keyword>
<comment type="catalytic activity">
    <reaction evidence="1">
        <text>ATP + protein L-histidine = ADP + protein N-phospho-L-histidine.</text>
        <dbReference type="EC" id="2.7.13.3"/>
    </reaction>
</comment>
<evidence type="ECO:0000313" key="9">
    <source>
        <dbReference type="EMBL" id="MEY2249585.1"/>
    </source>
</evidence>
<evidence type="ECO:0000256" key="2">
    <source>
        <dbReference type="ARBA" id="ARBA00012438"/>
    </source>
</evidence>
<dbReference type="SUPFAM" id="SSF55874">
    <property type="entry name" value="ATPase domain of HSP90 chaperone/DNA topoisomerase II/histidine kinase"/>
    <property type="match status" value="1"/>
</dbReference>
<feature type="transmembrane region" description="Helical" evidence="7">
    <location>
        <begin position="38"/>
        <end position="56"/>
    </location>
</feature>
<evidence type="ECO:0000256" key="7">
    <source>
        <dbReference type="SAM" id="Phobius"/>
    </source>
</evidence>
<dbReference type="InterPro" id="IPR003594">
    <property type="entry name" value="HATPase_dom"/>
</dbReference>
<evidence type="ECO:0000256" key="5">
    <source>
        <dbReference type="ARBA" id="ARBA00022777"/>
    </source>
</evidence>
<reference evidence="9 10" key="1">
    <citation type="journal article" date="2016" name="Int. J. Syst. Evol. Microbiol.">
        <title>Description of Comamonas sediminis sp. nov., isolated from lagoon sediments.</title>
        <authorList>
            <person name="Subhash Y."/>
            <person name="Bang J.J."/>
            <person name="You T.H."/>
            <person name="Lee S.S."/>
        </authorList>
    </citation>
    <scope>NUCLEOTIDE SEQUENCE [LARGE SCALE GENOMIC DNA]</scope>
    <source>
        <strain evidence="9 10">JCM 31169</strain>
    </source>
</reference>
<dbReference type="Pfam" id="PF00512">
    <property type="entry name" value="HisKA"/>
    <property type="match status" value="1"/>
</dbReference>
<organism evidence="9 10">
    <name type="scientific">Comamonas sediminis</name>
    <dbReference type="NCBI Taxonomy" id="1783360"/>
    <lineage>
        <taxon>Bacteria</taxon>
        <taxon>Pseudomonadati</taxon>
        <taxon>Pseudomonadota</taxon>
        <taxon>Betaproteobacteria</taxon>
        <taxon>Burkholderiales</taxon>
        <taxon>Comamonadaceae</taxon>
        <taxon>Comamonas</taxon>
    </lineage>
</organism>
<feature type="domain" description="Histidine kinase" evidence="8">
    <location>
        <begin position="232"/>
        <end position="447"/>
    </location>
</feature>
<feature type="transmembrane region" description="Helical" evidence="7">
    <location>
        <begin position="186"/>
        <end position="211"/>
    </location>
</feature>
<name>A0ABV4AYA4_9BURK</name>
<dbReference type="InterPro" id="IPR050736">
    <property type="entry name" value="Sensor_HK_Regulatory"/>
</dbReference>
<dbReference type="GO" id="GO:0005524">
    <property type="term" value="F:ATP binding"/>
    <property type="evidence" value="ECO:0007669"/>
    <property type="project" value="UniProtKB-KW"/>
</dbReference>
<keyword evidence="10" id="KW-1185">Reference proteome</keyword>
<keyword evidence="6" id="KW-0902">Two-component regulatory system</keyword>
<comment type="caution">
    <text evidence="9">The sequence shown here is derived from an EMBL/GenBank/DDBJ whole genome shotgun (WGS) entry which is preliminary data.</text>
</comment>
<dbReference type="InterPro" id="IPR005467">
    <property type="entry name" value="His_kinase_dom"/>
</dbReference>
<gene>
    <name evidence="9" type="ORF">AB7A72_01085</name>
</gene>